<evidence type="ECO:0000256" key="1">
    <source>
        <dbReference type="SAM" id="MobiDB-lite"/>
    </source>
</evidence>
<dbReference type="AlphaFoldDB" id="A0A4V4HUN6"/>
<feature type="region of interest" description="Disordered" evidence="1">
    <location>
        <begin position="447"/>
        <end position="467"/>
    </location>
</feature>
<organism evidence="3 4">
    <name type="scientific">Botrytis galanthina</name>
    <dbReference type="NCBI Taxonomy" id="278940"/>
    <lineage>
        <taxon>Eukaryota</taxon>
        <taxon>Fungi</taxon>
        <taxon>Dikarya</taxon>
        <taxon>Ascomycota</taxon>
        <taxon>Pezizomycotina</taxon>
        <taxon>Leotiomycetes</taxon>
        <taxon>Helotiales</taxon>
        <taxon>Sclerotiniaceae</taxon>
        <taxon>Botrytis</taxon>
    </lineage>
</organism>
<feature type="compositionally biased region" description="Basic and acidic residues" evidence="1">
    <location>
        <begin position="52"/>
        <end position="74"/>
    </location>
</feature>
<dbReference type="Proteomes" id="UP000308671">
    <property type="component" value="Unassembled WGS sequence"/>
</dbReference>
<feature type="region of interest" description="Disordered" evidence="1">
    <location>
        <begin position="1"/>
        <end position="80"/>
    </location>
</feature>
<proteinExistence type="predicted"/>
<evidence type="ECO:0000313" key="4">
    <source>
        <dbReference type="Proteomes" id="UP000308671"/>
    </source>
</evidence>
<dbReference type="PANTHER" id="PTHR10887:SF495">
    <property type="entry name" value="HELICASE SENATAXIN ISOFORM X1-RELATED"/>
    <property type="match status" value="1"/>
</dbReference>
<name>A0A4V4HUN6_9HELO</name>
<dbReference type="OrthoDB" id="3513664at2759"/>
<dbReference type="Pfam" id="PF13086">
    <property type="entry name" value="AAA_11"/>
    <property type="match status" value="1"/>
</dbReference>
<feature type="domain" description="DNA2/NAM7 helicase helicase" evidence="2">
    <location>
        <begin position="631"/>
        <end position="879"/>
    </location>
</feature>
<dbReference type="InterPro" id="IPR045055">
    <property type="entry name" value="DNA2/NAM7-like"/>
</dbReference>
<dbReference type="EMBL" id="PQXL01000167">
    <property type="protein sequence ID" value="THV50056.1"/>
    <property type="molecule type" value="Genomic_DNA"/>
</dbReference>
<dbReference type="Gene3D" id="3.40.50.300">
    <property type="entry name" value="P-loop containing nucleotide triphosphate hydrolases"/>
    <property type="match status" value="1"/>
</dbReference>
<gene>
    <name evidence="3" type="ORF">BGAL_0167g00190</name>
</gene>
<dbReference type="GO" id="GO:0004386">
    <property type="term" value="F:helicase activity"/>
    <property type="evidence" value="ECO:0007669"/>
    <property type="project" value="InterPro"/>
</dbReference>
<accession>A0A4V4HUN6</accession>
<dbReference type="InterPro" id="IPR027417">
    <property type="entry name" value="P-loop_NTPase"/>
</dbReference>
<comment type="caution">
    <text evidence="3">The sequence shown here is derived from an EMBL/GenBank/DDBJ whole genome shotgun (WGS) entry which is preliminary data.</text>
</comment>
<dbReference type="SUPFAM" id="SSF52540">
    <property type="entry name" value="P-loop containing nucleoside triphosphate hydrolases"/>
    <property type="match status" value="1"/>
</dbReference>
<dbReference type="PANTHER" id="PTHR10887">
    <property type="entry name" value="DNA2/NAM7 HELICASE FAMILY"/>
    <property type="match status" value="1"/>
</dbReference>
<sequence length="933" mass="103639">MVPPKNNQAPKKGNKEKSWRIGTPASAGPSVGSAKKPNVRKGTKVTSSSSRVSEDLVLFKEDSTRPVSENDKPSGPHIRQWNRPKNAMVIIHPIESTDSIEESKTPILCDKLSTSFDLSSQVPKLIIHMDEHAVIFHVHNFVLANADSTVQTPDDCIFKHLDFGANNPASWSIAGIQSEFADVLDTPGLTFDQAVELYKFGRGVLNEKSDDNVNEKAKAGLFALNFTIKGRISPPRLRENCVPNNDSEVRALKFQRTLKKGNFVFTLVRKFGNFTGDLSAYWKHRVAVCSQQGLWPIFNGHVTETLGRRFEDWYTNPTKFLPHEHRMAEASAERSENGIQRYATHNARNNFGSMAEWEIVYSAAVIHDVTASIKLTEQYYNWDRTYEAIVRYAKNDHVQLEFDIPSRGELSFPSISGGTRFLVRYGRCITAKDSNAELGNYKDEIEDGENSEVADNEASSATTNITNSQEIIETNAADRKEGEQAIYGSSEDNVAFQNVVVDGINNIEWTAQVLVAEKNKQFVISFIMSQGKRRKFHVGSKVDVQLKVLHSHLATSRQLKAIGMIAENKARDDTYGRILQRFILGEGMADVKDDIEDHLLSLKEIAYAKLPLLSQKIYDQWIESCGLGPLQREAYDAVIEDALPGTMIQGPSGTDKSLTSAVTCVGIAQLGCKVLYTTPTNAAAETALLSISNATQRLFETVDNATIGVNPSPELLAKIKESRENFGIIHFPANASTENDFMQRDDERKATEEENPLATYRISNHVIKSFRRKANNPDSSNTIRTKAHNWLATLQRVREGKSVAAERFVKEGLDEMGEVVRDSHTKIIISMCNNSAALRDMGFKPQVVLLDDASASREPDCVIPLTLDHAHVVVYGDAQKKGVSPGVKSWGSNEFATQLSRSLWERLVGLGNIAVVQLEHIDSAESVVNLDTQ</sequence>
<dbReference type="InterPro" id="IPR041677">
    <property type="entry name" value="DNA2/NAM7_AAA_11"/>
</dbReference>
<reference evidence="3 4" key="1">
    <citation type="submission" date="2017-12" db="EMBL/GenBank/DDBJ databases">
        <title>Comparative genomics of Botrytis spp.</title>
        <authorList>
            <person name="Valero-Jimenez C.A."/>
            <person name="Tapia P."/>
            <person name="Veloso J."/>
            <person name="Silva-Moreno E."/>
            <person name="Staats M."/>
            <person name="Valdes J.H."/>
            <person name="Van Kan J.A.L."/>
        </authorList>
    </citation>
    <scope>NUCLEOTIDE SEQUENCE [LARGE SCALE GENOMIC DNA]</scope>
    <source>
        <strain evidence="3 4">MUCL435</strain>
    </source>
</reference>
<evidence type="ECO:0000313" key="3">
    <source>
        <dbReference type="EMBL" id="THV50056.1"/>
    </source>
</evidence>
<protein>
    <recommendedName>
        <fullName evidence="2">DNA2/NAM7 helicase helicase domain-containing protein</fullName>
    </recommendedName>
</protein>
<keyword evidence="4" id="KW-1185">Reference proteome</keyword>
<feature type="compositionally biased region" description="Polar residues" evidence="1">
    <location>
        <begin position="457"/>
        <end position="467"/>
    </location>
</feature>
<evidence type="ECO:0000259" key="2">
    <source>
        <dbReference type="Pfam" id="PF13086"/>
    </source>
</evidence>